<comment type="caution">
    <text evidence="2">The sequence shown here is derived from an EMBL/GenBank/DDBJ whole genome shotgun (WGS) entry which is preliminary data.</text>
</comment>
<dbReference type="RefSeq" id="WP_188025710.1">
    <property type="nucleotide sequence ID" value="NZ_JACHGR010000002.1"/>
</dbReference>
<name>A0A841GBB7_9GAMM</name>
<keyword evidence="1" id="KW-1133">Transmembrane helix</keyword>
<keyword evidence="3" id="KW-1185">Reference proteome</keyword>
<sequence length="86" mass="9731">MITFITVCVIITVTALYLLQQKRLIWPLQQRAAKGVARMAFGLGLLVSIFRLGFWAGVFTLIAMLMAAAVLIPFVFTRFFSPREQH</sequence>
<dbReference type="AlphaFoldDB" id="A0A841GBB7"/>
<dbReference type="EMBL" id="JACHGR010000002">
    <property type="protein sequence ID" value="MBB6054917.1"/>
    <property type="molecule type" value="Genomic_DNA"/>
</dbReference>
<accession>A0A841GBB7</accession>
<keyword evidence="1" id="KW-0472">Membrane</keyword>
<organism evidence="2 3">
    <name type="scientific">Tolumonas osonensis</name>
    <dbReference type="NCBI Taxonomy" id="675874"/>
    <lineage>
        <taxon>Bacteria</taxon>
        <taxon>Pseudomonadati</taxon>
        <taxon>Pseudomonadota</taxon>
        <taxon>Gammaproteobacteria</taxon>
        <taxon>Aeromonadales</taxon>
        <taxon>Aeromonadaceae</taxon>
        <taxon>Tolumonas</taxon>
    </lineage>
</organism>
<proteinExistence type="predicted"/>
<evidence type="ECO:0000256" key="1">
    <source>
        <dbReference type="SAM" id="Phobius"/>
    </source>
</evidence>
<evidence type="ECO:0000313" key="3">
    <source>
        <dbReference type="Proteomes" id="UP000585721"/>
    </source>
</evidence>
<feature type="transmembrane region" description="Helical" evidence="1">
    <location>
        <begin position="45"/>
        <end position="76"/>
    </location>
</feature>
<protein>
    <submittedName>
        <fullName evidence="2">Magnesium-transporting ATPase (P-type)</fullName>
    </submittedName>
</protein>
<dbReference type="Proteomes" id="UP000585721">
    <property type="component" value="Unassembled WGS sequence"/>
</dbReference>
<evidence type="ECO:0000313" key="2">
    <source>
        <dbReference type="EMBL" id="MBB6054917.1"/>
    </source>
</evidence>
<keyword evidence="1" id="KW-0812">Transmembrane</keyword>
<gene>
    <name evidence="2" type="ORF">HNR75_000789</name>
</gene>
<reference evidence="2 3" key="1">
    <citation type="submission" date="2020-08" db="EMBL/GenBank/DDBJ databases">
        <title>Genomic Encyclopedia of Type Strains, Phase IV (KMG-IV): sequencing the most valuable type-strain genomes for metagenomic binning, comparative biology and taxonomic classification.</title>
        <authorList>
            <person name="Goeker M."/>
        </authorList>
    </citation>
    <scope>NUCLEOTIDE SEQUENCE [LARGE SCALE GENOMIC DNA]</scope>
    <source>
        <strain evidence="2 3">DSM 22975</strain>
    </source>
</reference>